<evidence type="ECO:0000313" key="3">
    <source>
        <dbReference type="Proteomes" id="UP000014680"/>
    </source>
</evidence>
<dbReference type="KEGG" id="eiv:EIN_430820"/>
<organism evidence="2 3">
    <name type="scientific">Entamoeba invadens IP1</name>
    <dbReference type="NCBI Taxonomy" id="370355"/>
    <lineage>
        <taxon>Eukaryota</taxon>
        <taxon>Amoebozoa</taxon>
        <taxon>Evosea</taxon>
        <taxon>Archamoebae</taxon>
        <taxon>Mastigamoebida</taxon>
        <taxon>Entamoebidae</taxon>
        <taxon>Entamoeba</taxon>
    </lineage>
</organism>
<dbReference type="EMBL" id="KB206168">
    <property type="protein sequence ID" value="ELP95276.1"/>
    <property type="molecule type" value="Genomic_DNA"/>
</dbReference>
<evidence type="ECO:0000256" key="1">
    <source>
        <dbReference type="SAM" id="MobiDB-lite"/>
    </source>
</evidence>
<evidence type="ECO:0008006" key="4">
    <source>
        <dbReference type="Google" id="ProtNLM"/>
    </source>
</evidence>
<proteinExistence type="predicted"/>
<dbReference type="GeneID" id="14894154"/>
<dbReference type="InterPro" id="IPR027267">
    <property type="entry name" value="AH/BAR_dom_sf"/>
</dbReference>
<gene>
    <name evidence="2" type="ORF">EIN_430820</name>
</gene>
<dbReference type="Gene3D" id="1.20.1270.60">
    <property type="entry name" value="Arfaptin homology (AH) domain/BAR domain"/>
    <property type="match status" value="1"/>
</dbReference>
<protein>
    <recommendedName>
        <fullName evidence="4">BAR domain-containing protein</fullName>
    </recommendedName>
</protein>
<keyword evidence="3" id="KW-1185">Reference proteome</keyword>
<dbReference type="AlphaFoldDB" id="A0A0A1UF87"/>
<sequence length="372" mass="42214">MLQSNTLTSQNKKADEWIADSDSTYAAINNVIPRFKTIVDACNSYVKANQQMIKAAEVLVASMEDMGDCGHQDLNVGMLNVANMFSMWKNNLIEIADQFKQTSTSLLEDVTALPKDLNRLVESSKKHKAKANDEWKKAMKKVESTKKNKKLMKNNPDMLKTCEEDEEKKREEYRCACIAECRDALTMLRGCYGNMFDKFKHIYDVKVNADTKSQQIFNAQLKDINALINVTKVIPGKCNTLYSMLGNKFIDEASFKNEAKELLTEVGINKYALEHDDLVTKLIEDVKTGVENGNFTTDYVQMMLKSVPESYMQPPAEERIDDILEPTDDKSKNSEMKSEGDNKEKRETKELKTAKSMTNSSVTKQPNQKISV</sequence>
<dbReference type="OMA" id="NDTRNTH"/>
<feature type="compositionally biased region" description="Basic and acidic residues" evidence="1">
    <location>
        <begin position="318"/>
        <end position="353"/>
    </location>
</feature>
<evidence type="ECO:0000313" key="2">
    <source>
        <dbReference type="EMBL" id="ELP95276.1"/>
    </source>
</evidence>
<feature type="compositionally biased region" description="Polar residues" evidence="1">
    <location>
        <begin position="355"/>
        <end position="372"/>
    </location>
</feature>
<dbReference type="SUPFAM" id="SSF103657">
    <property type="entry name" value="BAR/IMD domain-like"/>
    <property type="match status" value="1"/>
</dbReference>
<dbReference type="Proteomes" id="UP000014680">
    <property type="component" value="Unassembled WGS sequence"/>
</dbReference>
<feature type="region of interest" description="Disordered" evidence="1">
    <location>
        <begin position="318"/>
        <end position="372"/>
    </location>
</feature>
<dbReference type="RefSeq" id="XP_004262047.1">
    <property type="nucleotide sequence ID" value="XM_004261999.1"/>
</dbReference>
<reference evidence="2 3" key="1">
    <citation type="submission" date="2012-10" db="EMBL/GenBank/DDBJ databases">
        <authorList>
            <person name="Zafar N."/>
            <person name="Inman J."/>
            <person name="Hall N."/>
            <person name="Lorenzi H."/>
            <person name="Caler E."/>
        </authorList>
    </citation>
    <scope>NUCLEOTIDE SEQUENCE [LARGE SCALE GENOMIC DNA]</scope>
    <source>
        <strain evidence="2 3">IP1</strain>
    </source>
</reference>
<name>A0A0A1UF87_ENTIV</name>
<dbReference type="OrthoDB" id="29134at2759"/>
<dbReference type="VEuPathDB" id="AmoebaDB:EIN_430820"/>
<accession>A0A0A1UF87</accession>